<feature type="transmembrane region" description="Helical" evidence="7">
    <location>
        <begin position="243"/>
        <end position="263"/>
    </location>
</feature>
<keyword evidence="3" id="KW-1003">Cell membrane</keyword>
<keyword evidence="4 7" id="KW-0812">Transmembrane</keyword>
<feature type="transmembrane region" description="Helical" evidence="7">
    <location>
        <begin position="64"/>
        <end position="86"/>
    </location>
</feature>
<dbReference type="AlphaFoldDB" id="A0A4D7AU31"/>
<feature type="transmembrane region" description="Helical" evidence="7">
    <location>
        <begin position="179"/>
        <end position="201"/>
    </location>
</feature>
<dbReference type="GO" id="GO:0009246">
    <property type="term" value="P:enterobacterial common antigen biosynthetic process"/>
    <property type="evidence" value="ECO:0007669"/>
    <property type="project" value="TreeGrafter"/>
</dbReference>
<evidence type="ECO:0000259" key="8">
    <source>
        <dbReference type="Pfam" id="PF01757"/>
    </source>
</evidence>
<organism evidence="9 10">
    <name type="scientific">Dysosmobacter welbionis</name>
    <dbReference type="NCBI Taxonomy" id="2093857"/>
    <lineage>
        <taxon>Bacteria</taxon>
        <taxon>Bacillati</taxon>
        <taxon>Bacillota</taxon>
        <taxon>Clostridia</taxon>
        <taxon>Eubacteriales</taxon>
        <taxon>Oscillospiraceae</taxon>
        <taxon>Dysosmobacter</taxon>
    </lineage>
</organism>
<feature type="transmembrane region" description="Helical" evidence="7">
    <location>
        <begin position="98"/>
        <end position="116"/>
    </location>
</feature>
<evidence type="ECO:0000256" key="5">
    <source>
        <dbReference type="ARBA" id="ARBA00022989"/>
    </source>
</evidence>
<reference evidence="10" key="1">
    <citation type="submission" date="2018-12" db="EMBL/GenBank/DDBJ databases">
        <title>Dusodibacter welbiota gen. nov., sp. nov., isolated from human faeces and emended description of the Oscillibacter genus.</title>
        <authorList>
            <person name="Le Roy T."/>
            <person name="Van der Smissen P."/>
            <person name="Delzenne N."/>
            <person name="Muccioli G."/>
            <person name="Collet J.F."/>
            <person name="Cani P.D."/>
        </authorList>
    </citation>
    <scope>NUCLEOTIDE SEQUENCE [LARGE SCALE GENOMIC DNA]</scope>
    <source>
        <strain evidence="10">J115</strain>
    </source>
</reference>
<dbReference type="PANTHER" id="PTHR40074">
    <property type="entry name" value="O-ACETYLTRANSFERASE WECH"/>
    <property type="match status" value="1"/>
</dbReference>
<feature type="transmembrane region" description="Helical" evidence="7">
    <location>
        <begin position="275"/>
        <end position="295"/>
    </location>
</feature>
<dbReference type="Pfam" id="PF01757">
    <property type="entry name" value="Acyl_transf_3"/>
    <property type="match status" value="1"/>
</dbReference>
<protein>
    <submittedName>
        <fullName evidence="9">Acyltransferase family protein</fullName>
    </submittedName>
</protein>
<feature type="transmembrane region" description="Helical" evidence="7">
    <location>
        <begin position="151"/>
        <end position="167"/>
    </location>
</feature>
<evidence type="ECO:0000256" key="2">
    <source>
        <dbReference type="ARBA" id="ARBA00007400"/>
    </source>
</evidence>
<evidence type="ECO:0000256" key="3">
    <source>
        <dbReference type="ARBA" id="ARBA00022475"/>
    </source>
</evidence>
<evidence type="ECO:0000256" key="1">
    <source>
        <dbReference type="ARBA" id="ARBA00004651"/>
    </source>
</evidence>
<evidence type="ECO:0000313" key="9">
    <source>
        <dbReference type="EMBL" id="QCI59506.1"/>
    </source>
</evidence>
<gene>
    <name evidence="9" type="ORF">EIO64_10010</name>
</gene>
<dbReference type="PANTHER" id="PTHR40074:SF2">
    <property type="entry name" value="O-ACETYLTRANSFERASE WECH"/>
    <property type="match status" value="1"/>
</dbReference>
<dbReference type="Proteomes" id="UP000298642">
    <property type="component" value="Chromosome"/>
</dbReference>
<evidence type="ECO:0000256" key="6">
    <source>
        <dbReference type="ARBA" id="ARBA00023136"/>
    </source>
</evidence>
<keyword evidence="5 7" id="KW-1133">Transmembrane helix</keyword>
<evidence type="ECO:0000256" key="7">
    <source>
        <dbReference type="SAM" id="Phobius"/>
    </source>
</evidence>
<proteinExistence type="inferred from homology"/>
<accession>A0A4D7AU31</accession>
<evidence type="ECO:0000256" key="4">
    <source>
        <dbReference type="ARBA" id="ARBA00022692"/>
    </source>
</evidence>
<comment type="similarity">
    <text evidence="2">Belongs to the acyltransferase 3 family.</text>
</comment>
<feature type="transmembrane region" description="Helical" evidence="7">
    <location>
        <begin position="338"/>
        <end position="359"/>
    </location>
</feature>
<dbReference type="InterPro" id="IPR002656">
    <property type="entry name" value="Acyl_transf_3_dom"/>
</dbReference>
<dbReference type="GO" id="GO:0016413">
    <property type="term" value="F:O-acetyltransferase activity"/>
    <property type="evidence" value="ECO:0007669"/>
    <property type="project" value="TreeGrafter"/>
</dbReference>
<sequence>MYTVVGKLDLSNEGDGRMQTLTQRRSVPVDAAKTAAIFGTLLIHASAAGGFAGAPGSFGWTSALFWNCLLRSAVPVFFLCSGALLLPPEKEVTVRRVWTKYIPRILAALLFWAAAYEGVELLRGWRAAGVLERTALRQAALNLVLFHHKNHLYYLHIILLVYAVLPLTRRLVAAADRRLLNYALGIWFVLGCLAPTLKFFPPLSLVGGIPAQYPINLTWCAVGYGVLGDVLTQEAPRHRPRTFVWLYLAGTALTFGLTLAASVKTGALYQVFLQGSAPGVCLQAAGLYGFCAARWQNRDRWPMAETVSKASFCIYLTHLFFLDFLAGRGLSAGTLPPVWGVPVLAAAAFGGGFLVWLVLRRVPVVKTYLI</sequence>
<comment type="subcellular location">
    <subcellularLocation>
        <location evidence="1">Cell membrane</location>
        <topology evidence="1">Multi-pass membrane protein</topology>
    </subcellularLocation>
</comment>
<feature type="transmembrane region" description="Helical" evidence="7">
    <location>
        <begin position="34"/>
        <end position="52"/>
    </location>
</feature>
<dbReference type="GO" id="GO:0005886">
    <property type="term" value="C:plasma membrane"/>
    <property type="evidence" value="ECO:0007669"/>
    <property type="project" value="UniProtKB-SubCell"/>
</dbReference>
<feature type="transmembrane region" description="Helical" evidence="7">
    <location>
        <begin position="213"/>
        <end position="231"/>
    </location>
</feature>
<feature type="transmembrane region" description="Helical" evidence="7">
    <location>
        <begin position="307"/>
        <end position="326"/>
    </location>
</feature>
<keyword evidence="9" id="KW-0808">Transferase</keyword>
<evidence type="ECO:0000313" key="10">
    <source>
        <dbReference type="Proteomes" id="UP000298642"/>
    </source>
</evidence>
<name>A0A4D7AU31_9FIRM</name>
<keyword evidence="6 7" id="KW-0472">Membrane</keyword>
<keyword evidence="9" id="KW-0012">Acyltransferase</keyword>
<dbReference type="KEGG" id="obj:EIO64_10010"/>
<keyword evidence="10" id="KW-1185">Reference proteome</keyword>
<dbReference type="EMBL" id="CP034413">
    <property type="protein sequence ID" value="QCI59506.1"/>
    <property type="molecule type" value="Genomic_DNA"/>
</dbReference>
<dbReference type="RefSeq" id="WP_158629765.1">
    <property type="nucleotide sequence ID" value="NZ_CP034413.3"/>
</dbReference>
<feature type="domain" description="Acyltransferase 3" evidence="8">
    <location>
        <begin position="29"/>
        <end position="356"/>
    </location>
</feature>